<dbReference type="InterPro" id="IPR000297">
    <property type="entry name" value="PPIase_PpiC"/>
</dbReference>
<keyword evidence="3" id="KW-0732">Signal</keyword>
<dbReference type="Proteomes" id="UP000186469">
    <property type="component" value="Unassembled WGS sequence"/>
</dbReference>
<protein>
    <submittedName>
        <fullName evidence="5">Periplasmic chaperone for outer membrane proteins SurA</fullName>
    </submittedName>
</protein>
<dbReference type="Pfam" id="PF13145">
    <property type="entry name" value="Rotamase_2"/>
    <property type="match status" value="1"/>
</dbReference>
<evidence type="ECO:0000259" key="4">
    <source>
        <dbReference type="PROSITE" id="PS50198"/>
    </source>
</evidence>
<dbReference type="PROSITE" id="PS50198">
    <property type="entry name" value="PPIC_PPIASE_2"/>
    <property type="match status" value="1"/>
</dbReference>
<proteinExistence type="predicted"/>
<evidence type="ECO:0000256" key="1">
    <source>
        <dbReference type="PROSITE-ProRule" id="PRU00278"/>
    </source>
</evidence>
<keyword evidence="6" id="KW-1185">Reference proteome</keyword>
<dbReference type="SUPFAM" id="SSF109998">
    <property type="entry name" value="Triger factor/SurA peptide-binding domain-like"/>
    <property type="match status" value="1"/>
</dbReference>
<dbReference type="STRING" id="1121455.SAMN02745728_00230"/>
<keyword evidence="1" id="KW-0413">Isomerase</keyword>
<dbReference type="PANTHER" id="PTHR47245">
    <property type="entry name" value="PEPTIDYLPROLYL ISOMERASE"/>
    <property type="match status" value="1"/>
</dbReference>
<feature type="domain" description="PpiC" evidence="4">
    <location>
        <begin position="235"/>
        <end position="325"/>
    </location>
</feature>
<dbReference type="Gene3D" id="3.10.50.40">
    <property type="match status" value="1"/>
</dbReference>
<reference evidence="5 6" key="1">
    <citation type="submission" date="2016-12" db="EMBL/GenBank/DDBJ databases">
        <authorList>
            <person name="Song W.-J."/>
            <person name="Kurnit D.M."/>
        </authorList>
    </citation>
    <scope>NUCLEOTIDE SEQUENCE [LARGE SCALE GENOMIC DNA]</scope>
    <source>
        <strain evidence="5 6">DSM 11393</strain>
    </source>
</reference>
<dbReference type="InterPro" id="IPR027304">
    <property type="entry name" value="Trigger_fact/SurA_dom_sf"/>
</dbReference>
<dbReference type="PANTHER" id="PTHR47245:SF2">
    <property type="entry name" value="PEPTIDYL-PROLYL CIS-TRANS ISOMERASE HP_0175-RELATED"/>
    <property type="match status" value="1"/>
</dbReference>
<dbReference type="Pfam" id="PF13624">
    <property type="entry name" value="SurA_N_3"/>
    <property type="match status" value="1"/>
</dbReference>
<dbReference type="SUPFAM" id="SSF54534">
    <property type="entry name" value="FKBP-like"/>
    <property type="match status" value="1"/>
</dbReference>
<dbReference type="RefSeq" id="WP_072695645.1">
    <property type="nucleotide sequence ID" value="NZ_FRDI01000002.1"/>
</dbReference>
<evidence type="ECO:0000256" key="3">
    <source>
        <dbReference type="SAM" id="SignalP"/>
    </source>
</evidence>
<dbReference type="InterPro" id="IPR050245">
    <property type="entry name" value="PrsA_foldase"/>
</dbReference>
<feature type="region of interest" description="Disordered" evidence="2">
    <location>
        <begin position="34"/>
        <end position="74"/>
    </location>
</feature>
<gene>
    <name evidence="5" type="ORF">SAMN02745728_00230</name>
</gene>
<feature type="signal peptide" evidence="3">
    <location>
        <begin position="1"/>
        <end position="27"/>
    </location>
</feature>
<dbReference type="AlphaFoldDB" id="A0A1M7RVX9"/>
<dbReference type="GO" id="GO:0003755">
    <property type="term" value="F:peptidyl-prolyl cis-trans isomerase activity"/>
    <property type="evidence" value="ECO:0007669"/>
    <property type="project" value="UniProtKB-KW"/>
</dbReference>
<dbReference type="Gene3D" id="1.10.4030.10">
    <property type="entry name" value="Porin chaperone SurA, peptide-binding domain"/>
    <property type="match status" value="1"/>
</dbReference>
<keyword evidence="1" id="KW-0697">Rotamase</keyword>
<dbReference type="InterPro" id="IPR046357">
    <property type="entry name" value="PPIase_dom_sf"/>
</dbReference>
<name>A0A1M7RVX9_9BACT</name>
<sequence length="371" mass="41933">MFKVKKSFMFVLMLATCIICSTSGVFVKDSLSETTTKKQNTKKKTNKKTAGATTKKQGTTTKNQGTTTKNQGATTNTSLNDDKFLVTKIGAVVNGEMISLYDIQTATNSELARLRITPADPRYDRAVKEIMRRSLDNKINDILLRQEAERLKITVSPQDIDNELKSFIKRSQMTEEQFEKELKAKGENMAFIKDKMRDNILTKRIISYMISRKVSVTEKELEEHYEKNKDQYIKGKVVDVSLLLFPPNINAEKVLADIRSGKLKFADAVAKFSIGPNPKKSGVLGKLPWEEMATDWKDIIAPMSVGEISKIFDVRNFKAIVKLNSMNPGVQMTFEEAKPIVDNEVRTPLLNARFDEYLAQLKSKAIIDIKL</sequence>
<feature type="chain" id="PRO_5011980377" evidence="3">
    <location>
        <begin position="28"/>
        <end position="371"/>
    </location>
</feature>
<organism evidence="5 6">
    <name type="scientific">Desulfovibrio litoralis DSM 11393</name>
    <dbReference type="NCBI Taxonomy" id="1121455"/>
    <lineage>
        <taxon>Bacteria</taxon>
        <taxon>Pseudomonadati</taxon>
        <taxon>Thermodesulfobacteriota</taxon>
        <taxon>Desulfovibrionia</taxon>
        <taxon>Desulfovibrionales</taxon>
        <taxon>Desulfovibrionaceae</taxon>
        <taxon>Desulfovibrio</taxon>
    </lineage>
</organism>
<feature type="compositionally biased region" description="Low complexity" evidence="2">
    <location>
        <begin position="48"/>
        <end position="74"/>
    </location>
</feature>
<evidence type="ECO:0000256" key="2">
    <source>
        <dbReference type="SAM" id="MobiDB-lite"/>
    </source>
</evidence>
<dbReference type="EMBL" id="FRDI01000002">
    <property type="protein sequence ID" value="SHN50316.1"/>
    <property type="molecule type" value="Genomic_DNA"/>
</dbReference>
<evidence type="ECO:0000313" key="6">
    <source>
        <dbReference type="Proteomes" id="UP000186469"/>
    </source>
</evidence>
<accession>A0A1M7RVX9</accession>
<evidence type="ECO:0000313" key="5">
    <source>
        <dbReference type="EMBL" id="SHN50316.1"/>
    </source>
</evidence>